<feature type="domain" description="CCDC22 coiled-coil" evidence="4">
    <location>
        <begin position="147"/>
        <end position="401"/>
    </location>
</feature>
<dbReference type="PANTHER" id="PTHR15668:SF4">
    <property type="entry name" value="COILED-COIL DOMAIN-CONTAINING PROTEIN 22"/>
    <property type="match status" value="1"/>
</dbReference>
<organism evidence="8">
    <name type="scientific">Soboliphyme baturini</name>
    <dbReference type="NCBI Taxonomy" id="241478"/>
    <lineage>
        <taxon>Eukaryota</taxon>
        <taxon>Metazoa</taxon>
        <taxon>Ecdysozoa</taxon>
        <taxon>Nematoda</taxon>
        <taxon>Enoplea</taxon>
        <taxon>Dorylaimia</taxon>
        <taxon>Dioctophymatida</taxon>
        <taxon>Dioctophymatoidea</taxon>
        <taxon>Soboliphymatidae</taxon>
        <taxon>Soboliphyme</taxon>
    </lineage>
</organism>
<dbReference type="AlphaFoldDB" id="A0A183IM54"/>
<evidence type="ECO:0000256" key="2">
    <source>
        <dbReference type="ARBA" id="ARBA00017553"/>
    </source>
</evidence>
<protein>
    <recommendedName>
        <fullName evidence="2">Coiled-coil domain-containing protein 22 homolog</fullName>
    </recommendedName>
</protein>
<dbReference type="WBParaSite" id="SBAD_0000489601-mRNA-1">
    <property type="protein sequence ID" value="SBAD_0000489601-mRNA-1"/>
    <property type="gene ID" value="SBAD_0000489601"/>
</dbReference>
<dbReference type="GO" id="GO:0097602">
    <property type="term" value="F:cullin family protein binding"/>
    <property type="evidence" value="ECO:0007669"/>
    <property type="project" value="TreeGrafter"/>
</dbReference>
<feature type="coiled-coil region" evidence="3">
    <location>
        <begin position="187"/>
        <end position="276"/>
    </location>
</feature>
<evidence type="ECO:0000256" key="3">
    <source>
        <dbReference type="SAM" id="Coils"/>
    </source>
</evidence>
<sequence length="440" mass="50778">MEEADGIILMALKDLECDVAHVHSVDEMDGKRIFECVDLGYVHDIGYHTILYGSVSDVRQLFCFLIELLPKDAGSEQVAEKNTLDDFRRQLRSTLRFELDKPLLPWGLNYLVVSRCIDLQKMAKNGWVTLEKVFVQGSSTGLDQKLRETTLSVLPPKQQKDIEKSSEEYLADILKYENSLAVNAKTIAELKQIVESEEDDLRDQERLLALLNAPEDLEQLKENVFSLTATVEALRLEKSKLQETSKQSHTVQTEDLEEAQRLAESQRENAALTEMLHSQMRLLHELKKGLNINHVCQNRSTYTLRILEITENIKKQKLEIAKIIGDIKLLQKDINLISGKLERTFVETENRLLKYPDTDQFKNLITSTHEQCARIIRIIEDNYHIRRDNKDLEDQILLEKSRLNKEAAEKLYRDYKELCLENQALAAQLGEYQKEPVKAV</sequence>
<dbReference type="Proteomes" id="UP000270296">
    <property type="component" value="Unassembled WGS sequence"/>
</dbReference>
<reference evidence="6 7" key="2">
    <citation type="submission" date="2018-11" db="EMBL/GenBank/DDBJ databases">
        <authorList>
            <consortium name="Pathogen Informatics"/>
        </authorList>
    </citation>
    <scope>NUCLEOTIDE SEQUENCE [LARGE SCALE GENOMIC DNA]</scope>
</reference>
<dbReference type="OrthoDB" id="10266736at2759"/>
<dbReference type="InterPro" id="IPR008530">
    <property type="entry name" value="CCDC22"/>
</dbReference>
<evidence type="ECO:0000259" key="5">
    <source>
        <dbReference type="Pfam" id="PF21674"/>
    </source>
</evidence>
<dbReference type="Pfam" id="PF05667">
    <property type="entry name" value="CCDC22_CC"/>
    <property type="match status" value="1"/>
</dbReference>
<accession>A0A183IM54</accession>
<dbReference type="PANTHER" id="PTHR15668">
    <property type="entry name" value="JM1 PROTEIN"/>
    <property type="match status" value="1"/>
</dbReference>
<name>A0A183IM54_9BILA</name>
<evidence type="ECO:0000313" key="8">
    <source>
        <dbReference type="WBParaSite" id="SBAD_0000489601-mRNA-1"/>
    </source>
</evidence>
<reference evidence="8" key="1">
    <citation type="submission" date="2016-06" db="UniProtKB">
        <authorList>
            <consortium name="WormBaseParasite"/>
        </authorList>
    </citation>
    <scope>IDENTIFICATION</scope>
</reference>
<dbReference type="InterPro" id="IPR048348">
    <property type="entry name" value="CCDC22_CC"/>
</dbReference>
<comment type="similarity">
    <text evidence="1">Belongs to the CCDC22 family.</text>
</comment>
<keyword evidence="7" id="KW-1185">Reference proteome</keyword>
<evidence type="ECO:0000313" key="6">
    <source>
        <dbReference type="EMBL" id="VDP05189.1"/>
    </source>
</evidence>
<evidence type="ECO:0000313" key="7">
    <source>
        <dbReference type="Proteomes" id="UP000270296"/>
    </source>
</evidence>
<keyword evidence="3" id="KW-0175">Coiled coil</keyword>
<feature type="coiled-coil region" evidence="3">
    <location>
        <begin position="389"/>
        <end position="435"/>
    </location>
</feature>
<evidence type="ECO:0000256" key="1">
    <source>
        <dbReference type="ARBA" id="ARBA00006438"/>
    </source>
</evidence>
<dbReference type="EMBL" id="UZAM01008493">
    <property type="protein sequence ID" value="VDP05189.1"/>
    <property type="molecule type" value="Genomic_DNA"/>
</dbReference>
<dbReference type="Pfam" id="PF21674">
    <property type="entry name" value="CCDC22_N"/>
    <property type="match status" value="1"/>
</dbReference>
<dbReference type="GO" id="GO:2000060">
    <property type="term" value="P:positive regulation of ubiquitin-dependent protein catabolic process"/>
    <property type="evidence" value="ECO:0007669"/>
    <property type="project" value="TreeGrafter"/>
</dbReference>
<evidence type="ECO:0000259" key="4">
    <source>
        <dbReference type="Pfam" id="PF05667"/>
    </source>
</evidence>
<gene>
    <name evidence="6" type="ORF">SBAD_LOCUS4700</name>
</gene>
<proteinExistence type="inferred from homology"/>
<dbReference type="InterPro" id="IPR048349">
    <property type="entry name" value="CCDC22_N"/>
</dbReference>
<feature type="domain" description="CCDC22 N-terminal" evidence="5">
    <location>
        <begin position="36"/>
        <end position="70"/>
    </location>
</feature>